<dbReference type="EMBL" id="BMMW01000003">
    <property type="protein sequence ID" value="GGK59340.1"/>
    <property type="molecule type" value="Genomic_DNA"/>
</dbReference>
<reference evidence="1" key="1">
    <citation type="journal article" date="2014" name="Int. J. Syst. Evol. Microbiol.">
        <title>Complete genome sequence of Corynebacterium casei LMG S-19264T (=DSM 44701T), isolated from a smear-ripened cheese.</title>
        <authorList>
            <consortium name="US DOE Joint Genome Institute (JGI-PGF)"/>
            <person name="Walter F."/>
            <person name="Albersmeier A."/>
            <person name="Kalinowski J."/>
            <person name="Ruckert C."/>
        </authorList>
    </citation>
    <scope>NUCLEOTIDE SEQUENCE</scope>
    <source>
        <strain evidence="1">CGMCC 4.7278</strain>
    </source>
</reference>
<gene>
    <name evidence="1" type="ORF">GCM10011591_34390</name>
</gene>
<organism evidence="1 2">
    <name type="scientific">Nocardia camponoti</name>
    <dbReference type="NCBI Taxonomy" id="1616106"/>
    <lineage>
        <taxon>Bacteria</taxon>
        <taxon>Bacillati</taxon>
        <taxon>Actinomycetota</taxon>
        <taxon>Actinomycetes</taxon>
        <taxon>Mycobacteriales</taxon>
        <taxon>Nocardiaceae</taxon>
        <taxon>Nocardia</taxon>
    </lineage>
</organism>
<evidence type="ECO:0000313" key="2">
    <source>
        <dbReference type="Proteomes" id="UP000612956"/>
    </source>
</evidence>
<sequence>MPAQKQQHYNDARPTLHNRMQMTFQGNSDALAFTAFGDMGVLLANFSDRKFGSGANYLSSAPRIEPAR</sequence>
<proteinExistence type="predicted"/>
<comment type="caution">
    <text evidence="1">The sequence shown here is derived from an EMBL/GenBank/DDBJ whole genome shotgun (WGS) entry which is preliminary data.</text>
</comment>
<keyword evidence="2" id="KW-1185">Reference proteome</keyword>
<evidence type="ECO:0000313" key="1">
    <source>
        <dbReference type="EMBL" id="GGK59340.1"/>
    </source>
</evidence>
<dbReference type="Proteomes" id="UP000612956">
    <property type="component" value="Unassembled WGS sequence"/>
</dbReference>
<dbReference type="AlphaFoldDB" id="A0A917QNC7"/>
<protein>
    <submittedName>
        <fullName evidence="1">Uncharacterized protein</fullName>
    </submittedName>
</protein>
<name>A0A917QNC7_9NOCA</name>
<reference evidence="1" key="2">
    <citation type="submission" date="2020-09" db="EMBL/GenBank/DDBJ databases">
        <authorList>
            <person name="Sun Q."/>
            <person name="Zhou Y."/>
        </authorList>
    </citation>
    <scope>NUCLEOTIDE SEQUENCE</scope>
    <source>
        <strain evidence="1">CGMCC 4.7278</strain>
    </source>
</reference>
<accession>A0A917QNC7</accession>